<evidence type="ECO:0000256" key="1">
    <source>
        <dbReference type="SAM" id="SignalP"/>
    </source>
</evidence>
<dbReference type="RefSeq" id="WP_367623006.1">
    <property type="nucleotide sequence ID" value="NZ_JBFNQD010000001.1"/>
</dbReference>
<evidence type="ECO:0000313" key="2">
    <source>
        <dbReference type="EMBL" id="MEW9304696.1"/>
    </source>
</evidence>
<dbReference type="Proteomes" id="UP001555786">
    <property type="component" value="Unassembled WGS sequence"/>
</dbReference>
<dbReference type="InterPro" id="IPR058110">
    <property type="entry name" value="GCG_CRPN_dom"/>
</dbReference>
<feature type="chain" id="PRO_5046475614" evidence="1">
    <location>
        <begin position="25"/>
        <end position="115"/>
    </location>
</feature>
<name>A0ABV3PGF6_9HYPH</name>
<organism evidence="2 3">
    <name type="scientific">Labrys neptuniae</name>
    <dbReference type="NCBI Taxonomy" id="376174"/>
    <lineage>
        <taxon>Bacteria</taxon>
        <taxon>Pseudomonadati</taxon>
        <taxon>Pseudomonadota</taxon>
        <taxon>Alphaproteobacteria</taxon>
        <taxon>Hyphomicrobiales</taxon>
        <taxon>Xanthobacteraceae</taxon>
        <taxon>Labrys</taxon>
    </lineage>
</organism>
<dbReference type="EMBL" id="JBFNQD010000001">
    <property type="protein sequence ID" value="MEW9304696.1"/>
    <property type="molecule type" value="Genomic_DNA"/>
</dbReference>
<protein>
    <submittedName>
        <fullName evidence="2">Uncharacterized protein</fullName>
    </submittedName>
</protein>
<dbReference type="NCBIfam" id="NF047412">
    <property type="entry name" value="sig_GCG_CRPN_rpt"/>
    <property type="match status" value="1"/>
</dbReference>
<gene>
    <name evidence="2" type="ORF">ABXS05_04055</name>
</gene>
<sequence>MKKLILAAALATIGFAGFSSGASAMPANPAVGADSGLVENVAYGCGRGYAPNRWGRCVPNNYGIRPAPAYRPAPNYGRPPVYRRGSVPANRSGYGRVCPPGTRLGPRGAACHPVY</sequence>
<feature type="signal peptide" evidence="1">
    <location>
        <begin position="1"/>
        <end position="24"/>
    </location>
</feature>
<keyword evidence="3" id="KW-1185">Reference proteome</keyword>
<accession>A0ABV3PGF6</accession>
<keyword evidence="1" id="KW-0732">Signal</keyword>
<comment type="caution">
    <text evidence="2">The sequence shown here is derived from an EMBL/GenBank/DDBJ whole genome shotgun (WGS) entry which is preliminary data.</text>
</comment>
<proteinExistence type="predicted"/>
<reference evidence="2 3" key="1">
    <citation type="submission" date="2024-07" db="EMBL/GenBank/DDBJ databases">
        <title>Description of Labrys sedimenti sp. nov., isolated from a diclofenac-degrading enrichment culture.</title>
        <authorList>
            <person name="Tancsics A."/>
            <person name="Csepanyi A."/>
        </authorList>
    </citation>
    <scope>NUCLEOTIDE SEQUENCE [LARGE SCALE GENOMIC DNA]</scope>
    <source>
        <strain evidence="2 3">LMG 23578</strain>
    </source>
</reference>
<evidence type="ECO:0000313" key="3">
    <source>
        <dbReference type="Proteomes" id="UP001555786"/>
    </source>
</evidence>